<dbReference type="Proteomes" id="UP000283374">
    <property type="component" value="Unassembled WGS sequence"/>
</dbReference>
<reference evidence="1 2" key="1">
    <citation type="submission" date="2018-08" db="EMBL/GenBank/DDBJ databases">
        <title>Cellulomonas rhizosphaerae sp. nov., a novel actinomycete isolated from soil.</title>
        <authorList>
            <person name="Tian Y."/>
        </authorList>
    </citation>
    <scope>NUCLEOTIDE SEQUENCE [LARGE SCALE GENOMIC DNA]</scope>
    <source>
        <strain evidence="1 2">NEAU-TCZ24</strain>
    </source>
</reference>
<organism evidence="1 2">
    <name type="scientific">Cellulomonas rhizosphaerae</name>
    <dbReference type="NCBI Taxonomy" id="2293719"/>
    <lineage>
        <taxon>Bacteria</taxon>
        <taxon>Bacillati</taxon>
        <taxon>Actinomycetota</taxon>
        <taxon>Actinomycetes</taxon>
        <taxon>Micrococcales</taxon>
        <taxon>Cellulomonadaceae</taxon>
        <taxon>Cellulomonas</taxon>
    </lineage>
</organism>
<sequence>MTVQSTYTFEPRQRSLVPVATKLQGRALSTFGFIPVGGTSVLVTEPIGGTPKSAHTPVIALGATDPRLRRTSPL</sequence>
<name>A0A413RQA3_9CELL</name>
<keyword evidence="2" id="KW-1185">Reference proteome</keyword>
<evidence type="ECO:0000313" key="1">
    <source>
        <dbReference type="EMBL" id="RHA44169.1"/>
    </source>
</evidence>
<gene>
    <name evidence="1" type="ORF">D1825_02645</name>
</gene>
<dbReference type="AlphaFoldDB" id="A0A413RQA3"/>
<evidence type="ECO:0000313" key="2">
    <source>
        <dbReference type="Proteomes" id="UP000283374"/>
    </source>
</evidence>
<protein>
    <submittedName>
        <fullName evidence="1">Uncharacterized protein</fullName>
    </submittedName>
</protein>
<comment type="caution">
    <text evidence="1">The sequence shown here is derived from an EMBL/GenBank/DDBJ whole genome shotgun (WGS) entry which is preliminary data.</text>
</comment>
<proteinExistence type="predicted"/>
<dbReference type="EMBL" id="QWKP01000110">
    <property type="protein sequence ID" value="RHA44169.1"/>
    <property type="molecule type" value="Genomic_DNA"/>
</dbReference>
<accession>A0A413RQA3</accession>